<organism evidence="11 13">
    <name type="scientific">candidate division WOR-3 bacterium JGI_Cruoil_03_44_89</name>
    <dbReference type="NCBI Taxonomy" id="1973748"/>
    <lineage>
        <taxon>Bacteria</taxon>
        <taxon>Bacteria division WOR-3</taxon>
    </lineage>
</organism>
<dbReference type="PANTHER" id="PTHR42698">
    <property type="entry name" value="GTPASE ERA"/>
    <property type="match status" value="1"/>
</dbReference>
<accession>A0A235BY18</accession>
<feature type="region of interest" description="G3" evidence="7">
    <location>
        <begin position="57"/>
        <end position="60"/>
    </location>
</feature>
<dbReference type="PANTHER" id="PTHR42698:SF1">
    <property type="entry name" value="GTPASE ERA, MITOCHONDRIAL"/>
    <property type="match status" value="1"/>
</dbReference>
<comment type="subunit">
    <text evidence="6">Monomer.</text>
</comment>
<keyword evidence="6" id="KW-1003">Cell membrane</keyword>
<dbReference type="InterPro" id="IPR009019">
    <property type="entry name" value="KH_sf_prok-type"/>
</dbReference>
<feature type="domain" description="KH type-2" evidence="9">
    <location>
        <begin position="195"/>
        <end position="272"/>
    </location>
</feature>
<dbReference type="GO" id="GO:0005886">
    <property type="term" value="C:plasma membrane"/>
    <property type="evidence" value="ECO:0007669"/>
    <property type="project" value="UniProtKB-SubCell"/>
</dbReference>
<evidence type="ECO:0000256" key="5">
    <source>
        <dbReference type="ARBA" id="ARBA00023134"/>
    </source>
</evidence>
<evidence type="ECO:0000259" key="10">
    <source>
        <dbReference type="PROSITE" id="PS51713"/>
    </source>
</evidence>
<dbReference type="Gene3D" id="3.40.50.300">
    <property type="entry name" value="P-loop containing nucleotide triphosphate hydrolases"/>
    <property type="match status" value="1"/>
</dbReference>
<proteinExistence type="inferred from homology"/>
<evidence type="ECO:0000256" key="7">
    <source>
        <dbReference type="PROSITE-ProRule" id="PRU01050"/>
    </source>
</evidence>
<feature type="region of interest" description="G2" evidence="7">
    <location>
        <begin position="36"/>
        <end position="40"/>
    </location>
</feature>
<dbReference type="InterPro" id="IPR006073">
    <property type="entry name" value="GTP-bd"/>
</dbReference>
<dbReference type="AlphaFoldDB" id="A0A235BY18"/>
<dbReference type="InterPro" id="IPR015946">
    <property type="entry name" value="KH_dom-like_a/b"/>
</dbReference>
<comment type="similarity">
    <text evidence="1 6 7 8">Belongs to the TRAFAC class TrmE-Era-EngA-EngB-Septin-like GTPase superfamily. Era GTPase family.</text>
</comment>
<keyword evidence="6" id="KW-0699">rRNA-binding</keyword>
<evidence type="ECO:0000256" key="3">
    <source>
        <dbReference type="ARBA" id="ARBA00022741"/>
    </source>
</evidence>
<feature type="region of interest" description="G4" evidence="7">
    <location>
        <begin position="113"/>
        <end position="116"/>
    </location>
</feature>
<evidence type="ECO:0000313" key="13">
    <source>
        <dbReference type="Proteomes" id="UP000215215"/>
    </source>
</evidence>
<protein>
    <recommendedName>
        <fullName evidence="2 6">GTPase Era</fullName>
    </recommendedName>
</protein>
<dbReference type="InterPro" id="IPR027417">
    <property type="entry name" value="P-loop_NTPase"/>
</dbReference>
<dbReference type="GO" id="GO:0070181">
    <property type="term" value="F:small ribosomal subunit rRNA binding"/>
    <property type="evidence" value="ECO:0007669"/>
    <property type="project" value="UniProtKB-UniRule"/>
</dbReference>
<gene>
    <name evidence="6" type="primary">era</name>
    <name evidence="12" type="ORF">CH333_02565</name>
    <name evidence="11" type="ORF">CH333_03400</name>
</gene>
<evidence type="ECO:0000256" key="4">
    <source>
        <dbReference type="ARBA" id="ARBA00022884"/>
    </source>
</evidence>
<dbReference type="Proteomes" id="UP000215215">
    <property type="component" value="Unassembled WGS sequence"/>
</dbReference>
<evidence type="ECO:0000313" key="11">
    <source>
        <dbReference type="EMBL" id="OYD16445.1"/>
    </source>
</evidence>
<dbReference type="Pfam" id="PF01926">
    <property type="entry name" value="MMR_HSR1"/>
    <property type="match status" value="1"/>
</dbReference>
<dbReference type="Pfam" id="PF07650">
    <property type="entry name" value="KH_2"/>
    <property type="match status" value="1"/>
</dbReference>
<feature type="region of interest" description="G1" evidence="7">
    <location>
        <begin position="10"/>
        <end position="17"/>
    </location>
</feature>
<dbReference type="FunFam" id="3.30.300.20:FF:000003">
    <property type="entry name" value="GTPase Era"/>
    <property type="match status" value="1"/>
</dbReference>
<dbReference type="HAMAP" id="MF_00367">
    <property type="entry name" value="GTPase_Era"/>
    <property type="match status" value="1"/>
</dbReference>
<dbReference type="SUPFAM" id="SSF54814">
    <property type="entry name" value="Prokaryotic type KH domain (KH-domain type II)"/>
    <property type="match status" value="1"/>
</dbReference>
<reference evidence="11 13" key="1">
    <citation type="submission" date="2017-07" db="EMBL/GenBank/DDBJ databases">
        <title>Recovery of genomes from metagenomes via a dereplication, aggregation, and scoring strategy.</title>
        <authorList>
            <person name="Sieber C.M."/>
            <person name="Probst A.J."/>
            <person name="Sharrar A."/>
            <person name="Thomas B.C."/>
            <person name="Hess M."/>
            <person name="Tringe S.G."/>
            <person name="Banfield J.F."/>
        </authorList>
    </citation>
    <scope>NUCLEOTIDE SEQUENCE [LARGE SCALE GENOMIC DNA]</scope>
    <source>
        <strain evidence="11">JGI_Cruoil_03_44_89</strain>
    </source>
</reference>
<dbReference type="NCBIfam" id="NF000908">
    <property type="entry name" value="PRK00089.1"/>
    <property type="match status" value="1"/>
</dbReference>
<keyword evidence="6" id="KW-0963">Cytoplasm</keyword>
<dbReference type="GO" id="GO:0003924">
    <property type="term" value="F:GTPase activity"/>
    <property type="evidence" value="ECO:0007669"/>
    <property type="project" value="UniProtKB-UniRule"/>
</dbReference>
<feature type="region of interest" description="G5" evidence="7">
    <location>
        <begin position="143"/>
        <end position="145"/>
    </location>
</feature>
<name>A0A235BY18_UNCW3</name>
<dbReference type="CDD" id="cd22534">
    <property type="entry name" value="KH-II_Era"/>
    <property type="match status" value="1"/>
</dbReference>
<dbReference type="NCBIfam" id="TIGR00231">
    <property type="entry name" value="small_GTP"/>
    <property type="match status" value="1"/>
</dbReference>
<keyword evidence="3 6" id="KW-0547">Nucleotide-binding</keyword>
<dbReference type="InterPro" id="IPR004044">
    <property type="entry name" value="KH_dom_type_2"/>
</dbReference>
<evidence type="ECO:0000313" key="12">
    <source>
        <dbReference type="EMBL" id="OYD16815.1"/>
    </source>
</evidence>
<sequence length="288" mass="32922">MKSGFCAILGKANVGKSTLLNRFLAKKLCAVSDKPQTTRHRILGILTDENAQIVFVDTPGVMKPSYELQKVMIKVAFSSLAGTDVAIVMAEPHTVEEELIHKVKDVPVIVTINKIDLLKKREPLYNLIDRYREMPDIRVVCPISALTGEGINTLLDEVKSLLPEGEPFYPEDIVSDRDERFFCSEIIREKLFRLYGEEIPYTAAVVIDEFIEREKGKTYIKAIIYVDKESVKGIIIGRGGKKLKKMGGLARREIEYFIAKPIYLDLWVKVRKEWRRNIHDIREFGYTS</sequence>
<dbReference type="PROSITE" id="PS51713">
    <property type="entry name" value="G_ERA"/>
    <property type="match status" value="1"/>
</dbReference>
<feature type="binding site" evidence="6">
    <location>
        <begin position="113"/>
        <end position="116"/>
    </location>
    <ligand>
        <name>GTP</name>
        <dbReference type="ChEBI" id="CHEBI:37565"/>
    </ligand>
</feature>
<dbReference type="EMBL" id="NOZQ01000066">
    <property type="protein sequence ID" value="OYD16445.1"/>
    <property type="molecule type" value="Genomic_DNA"/>
</dbReference>
<comment type="function">
    <text evidence="6">An essential GTPase that binds both GDP and GTP, with rapid nucleotide exchange. Plays a role in 16S rRNA processing and 30S ribosomal subunit biogenesis and possibly also in cell cycle regulation and energy metabolism.</text>
</comment>
<comment type="caution">
    <text evidence="11">The sequence shown here is derived from an EMBL/GenBank/DDBJ whole genome shotgun (WGS) entry which is preliminary data.</text>
</comment>
<dbReference type="InterPro" id="IPR030388">
    <property type="entry name" value="G_ERA_dom"/>
</dbReference>
<dbReference type="CDD" id="cd04163">
    <property type="entry name" value="Era"/>
    <property type="match status" value="1"/>
</dbReference>
<evidence type="ECO:0000259" key="9">
    <source>
        <dbReference type="PROSITE" id="PS50823"/>
    </source>
</evidence>
<dbReference type="Gene3D" id="3.30.300.20">
    <property type="match status" value="1"/>
</dbReference>
<dbReference type="GO" id="GO:0043024">
    <property type="term" value="F:ribosomal small subunit binding"/>
    <property type="evidence" value="ECO:0007669"/>
    <property type="project" value="TreeGrafter"/>
</dbReference>
<comment type="subcellular location">
    <subcellularLocation>
        <location evidence="6">Cytoplasm</location>
    </subcellularLocation>
    <subcellularLocation>
        <location evidence="6">Cell membrane</location>
        <topology evidence="6">Peripheral membrane protein</topology>
    </subcellularLocation>
</comment>
<dbReference type="EMBL" id="NOZQ01000050">
    <property type="protein sequence ID" value="OYD16815.1"/>
    <property type="molecule type" value="Genomic_DNA"/>
</dbReference>
<keyword evidence="6" id="KW-0472">Membrane</keyword>
<dbReference type="SUPFAM" id="SSF52540">
    <property type="entry name" value="P-loop containing nucleoside triphosphate hydrolases"/>
    <property type="match status" value="1"/>
</dbReference>
<dbReference type="GO" id="GO:0000028">
    <property type="term" value="P:ribosomal small subunit assembly"/>
    <property type="evidence" value="ECO:0007669"/>
    <property type="project" value="TreeGrafter"/>
</dbReference>
<feature type="binding site" evidence="6">
    <location>
        <begin position="57"/>
        <end position="61"/>
    </location>
    <ligand>
        <name>GTP</name>
        <dbReference type="ChEBI" id="CHEBI:37565"/>
    </ligand>
</feature>
<feature type="domain" description="Era-type G" evidence="10">
    <location>
        <begin position="2"/>
        <end position="164"/>
    </location>
</feature>
<keyword evidence="6" id="KW-0690">Ribosome biogenesis</keyword>
<feature type="binding site" evidence="6">
    <location>
        <begin position="10"/>
        <end position="17"/>
    </location>
    <ligand>
        <name>GTP</name>
        <dbReference type="ChEBI" id="CHEBI:37565"/>
    </ligand>
</feature>
<dbReference type="InterPro" id="IPR005662">
    <property type="entry name" value="GTPase_Era-like"/>
</dbReference>
<evidence type="ECO:0000256" key="6">
    <source>
        <dbReference type="HAMAP-Rule" id="MF_00367"/>
    </source>
</evidence>
<evidence type="ECO:0000256" key="8">
    <source>
        <dbReference type="RuleBase" id="RU003761"/>
    </source>
</evidence>
<dbReference type="GO" id="GO:0005525">
    <property type="term" value="F:GTP binding"/>
    <property type="evidence" value="ECO:0007669"/>
    <property type="project" value="UniProtKB-UniRule"/>
</dbReference>
<keyword evidence="5 6" id="KW-0342">GTP-binding</keyword>
<evidence type="ECO:0000256" key="2">
    <source>
        <dbReference type="ARBA" id="ARBA00020484"/>
    </source>
</evidence>
<dbReference type="InterPro" id="IPR005225">
    <property type="entry name" value="Small_GTP-bd"/>
</dbReference>
<dbReference type="GO" id="GO:0005829">
    <property type="term" value="C:cytosol"/>
    <property type="evidence" value="ECO:0007669"/>
    <property type="project" value="TreeGrafter"/>
</dbReference>
<dbReference type="NCBIfam" id="TIGR00436">
    <property type="entry name" value="era"/>
    <property type="match status" value="1"/>
</dbReference>
<dbReference type="PROSITE" id="PS50823">
    <property type="entry name" value="KH_TYPE_2"/>
    <property type="match status" value="1"/>
</dbReference>
<keyword evidence="4 6" id="KW-0694">RNA-binding</keyword>
<evidence type="ECO:0000256" key="1">
    <source>
        <dbReference type="ARBA" id="ARBA00007921"/>
    </source>
</evidence>